<evidence type="ECO:0000313" key="4">
    <source>
        <dbReference type="Proteomes" id="UP000827284"/>
    </source>
</evidence>
<organism evidence="3 4">
    <name type="scientific">Entomortierella parvispora</name>
    <dbReference type="NCBI Taxonomy" id="205924"/>
    <lineage>
        <taxon>Eukaryota</taxon>
        <taxon>Fungi</taxon>
        <taxon>Fungi incertae sedis</taxon>
        <taxon>Mucoromycota</taxon>
        <taxon>Mortierellomycotina</taxon>
        <taxon>Mortierellomycetes</taxon>
        <taxon>Mortierellales</taxon>
        <taxon>Mortierellaceae</taxon>
        <taxon>Entomortierella</taxon>
    </lineage>
</organism>
<dbReference type="Gene3D" id="2.30.29.30">
    <property type="entry name" value="Pleckstrin-homology domain (PH domain)/Phosphotyrosine-binding domain (PTB)"/>
    <property type="match status" value="1"/>
</dbReference>
<feature type="compositionally biased region" description="Polar residues" evidence="1">
    <location>
        <begin position="175"/>
        <end position="189"/>
    </location>
</feature>
<comment type="caution">
    <text evidence="3">The sequence shown here is derived from an EMBL/GenBank/DDBJ whole genome shotgun (WGS) entry which is preliminary data.</text>
</comment>
<dbReference type="EMBL" id="BQFW01000007">
    <property type="protein sequence ID" value="GJJ72770.1"/>
    <property type="molecule type" value="Genomic_DNA"/>
</dbReference>
<dbReference type="AlphaFoldDB" id="A0A9P3HA47"/>
<evidence type="ECO:0000259" key="2">
    <source>
        <dbReference type="PROSITE" id="PS51263"/>
    </source>
</evidence>
<dbReference type="Pfam" id="PF00241">
    <property type="entry name" value="Cofilin_ADF"/>
    <property type="match status" value="1"/>
</dbReference>
<dbReference type="GO" id="GO:0030833">
    <property type="term" value="P:regulation of actin filament polymerization"/>
    <property type="evidence" value="ECO:0007669"/>
    <property type="project" value="TreeGrafter"/>
</dbReference>
<dbReference type="PROSITE" id="PS51263">
    <property type="entry name" value="ADF_H"/>
    <property type="match status" value="1"/>
</dbReference>
<reference evidence="3" key="1">
    <citation type="submission" date="2021-11" db="EMBL/GenBank/DDBJ databases">
        <authorList>
            <person name="Herlambang A."/>
            <person name="Guo Y."/>
            <person name="Takashima Y."/>
            <person name="Nishizawa T."/>
        </authorList>
    </citation>
    <scope>NUCLEOTIDE SEQUENCE</scope>
    <source>
        <strain evidence="3">E1425</strain>
    </source>
</reference>
<dbReference type="GO" id="GO:0051015">
    <property type="term" value="F:actin filament binding"/>
    <property type="evidence" value="ECO:0007669"/>
    <property type="project" value="TreeGrafter"/>
</dbReference>
<dbReference type="Proteomes" id="UP000827284">
    <property type="component" value="Unassembled WGS sequence"/>
</dbReference>
<dbReference type="InterPro" id="IPR002108">
    <property type="entry name" value="ADF-H"/>
</dbReference>
<dbReference type="GO" id="GO:0005884">
    <property type="term" value="C:actin filament"/>
    <property type="evidence" value="ECO:0007669"/>
    <property type="project" value="TreeGrafter"/>
</dbReference>
<dbReference type="InterPro" id="IPR011993">
    <property type="entry name" value="PH-like_dom_sf"/>
</dbReference>
<dbReference type="SUPFAM" id="SSF50729">
    <property type="entry name" value="PH domain-like"/>
    <property type="match status" value="1"/>
</dbReference>
<protein>
    <recommendedName>
        <fullName evidence="2">ADF-H domain-containing protein</fullName>
    </recommendedName>
</protein>
<dbReference type="SUPFAM" id="SSF55753">
    <property type="entry name" value="Actin depolymerizing proteins"/>
    <property type="match status" value="1"/>
</dbReference>
<dbReference type="GO" id="GO:0030864">
    <property type="term" value="C:cortical actin cytoskeleton"/>
    <property type="evidence" value="ECO:0007669"/>
    <property type="project" value="TreeGrafter"/>
</dbReference>
<proteinExistence type="predicted"/>
<sequence length="371" mass="41345">MSCDLTDPAILEAYQAIVSGAPTNWLILGYHDTRDKISLYSKGSGGLEELRSNLKEEVLYGFVRIEDRFALLAYVSEQVSGLRRARALVHGKAVGALFKSSHIQINSSNLAELTEEKVRTRLGLVDGPPTPDPSSPVIPSSPVAAPRPATPVSPATPSYNQSPPAPVAVEVNPPTSRSGSPLPSGISTPRTERQLEIEAAERKVREEMERQKRAEVAKRQKETQEREAREQELFAQKQAQELERKRKEESDRIAREAMKRQLIEQEKLRGSGLSGYITLQSHGSPYWRRRFYVMRGQVISFYRDETDARGAVSEMRLGGRVTNIQDASLDVLIPNSFRVDLYTGESHLFFCDSGKDKELAIAGFMKCNESA</sequence>
<evidence type="ECO:0000256" key="1">
    <source>
        <dbReference type="SAM" id="MobiDB-lite"/>
    </source>
</evidence>
<keyword evidence="4" id="KW-1185">Reference proteome</keyword>
<dbReference type="OrthoDB" id="2123378at2759"/>
<accession>A0A9P3HA47</accession>
<gene>
    <name evidence="3" type="ORF">EMPS_05128</name>
</gene>
<dbReference type="Gene3D" id="3.40.20.10">
    <property type="entry name" value="Severin"/>
    <property type="match status" value="1"/>
</dbReference>
<feature type="region of interest" description="Disordered" evidence="1">
    <location>
        <begin position="123"/>
        <end position="235"/>
    </location>
</feature>
<feature type="compositionally biased region" description="Basic and acidic residues" evidence="1">
    <location>
        <begin position="190"/>
        <end position="232"/>
    </location>
</feature>
<feature type="compositionally biased region" description="Low complexity" evidence="1">
    <location>
        <begin position="137"/>
        <end position="158"/>
    </location>
</feature>
<feature type="domain" description="ADF-H" evidence="2">
    <location>
        <begin position="2"/>
        <end position="123"/>
    </location>
</feature>
<dbReference type="InterPro" id="IPR029006">
    <property type="entry name" value="ADF-H/Gelsolin-like_dom_sf"/>
</dbReference>
<evidence type="ECO:0000313" key="3">
    <source>
        <dbReference type="EMBL" id="GJJ72770.1"/>
    </source>
</evidence>
<dbReference type="PANTHER" id="PTHR10829">
    <property type="entry name" value="CORTACTIN AND DREBRIN"/>
    <property type="match status" value="1"/>
</dbReference>
<reference evidence="3" key="2">
    <citation type="journal article" date="2022" name="Microbiol. Resour. Announc.">
        <title>Whole-Genome Sequence of Entomortierella parvispora E1425, a Mucoromycotan Fungus Associated with Burkholderiaceae-Related Endosymbiotic Bacteria.</title>
        <authorList>
            <person name="Herlambang A."/>
            <person name="Guo Y."/>
            <person name="Takashima Y."/>
            <person name="Narisawa K."/>
            <person name="Ohta H."/>
            <person name="Nishizawa T."/>
        </authorList>
    </citation>
    <scope>NUCLEOTIDE SEQUENCE</scope>
    <source>
        <strain evidence="3">E1425</strain>
    </source>
</reference>
<name>A0A9P3HA47_9FUNG</name>
<dbReference type="PANTHER" id="PTHR10829:SF25">
    <property type="entry name" value="DREBRIN-LIKE PROTEIN"/>
    <property type="match status" value="1"/>
</dbReference>